<reference evidence="2" key="1">
    <citation type="journal article" date="2022" name="Mol. Ecol. Resour.">
        <title>The genomes of chicory, endive, great burdock and yacon provide insights into Asteraceae palaeo-polyploidization history and plant inulin production.</title>
        <authorList>
            <person name="Fan W."/>
            <person name="Wang S."/>
            <person name="Wang H."/>
            <person name="Wang A."/>
            <person name="Jiang F."/>
            <person name="Liu H."/>
            <person name="Zhao H."/>
            <person name="Xu D."/>
            <person name="Zhang Y."/>
        </authorList>
    </citation>
    <scope>NUCLEOTIDE SEQUENCE [LARGE SCALE GENOMIC DNA]</scope>
    <source>
        <strain evidence="2">cv. Punajuju</strain>
    </source>
</reference>
<sequence>MPHNEVDQIDYMEEVGDMLDFADDVDGNENNGGDLNLDDYDMLAYKGDPVDKGYPFTVVLREAYILNV</sequence>
<evidence type="ECO:0000313" key="2">
    <source>
        <dbReference type="Proteomes" id="UP001055811"/>
    </source>
</evidence>
<dbReference type="Proteomes" id="UP001055811">
    <property type="component" value="Linkage Group LG08"/>
</dbReference>
<accession>A0ACB8ZR65</accession>
<gene>
    <name evidence="1" type="ORF">L2E82_44933</name>
</gene>
<name>A0ACB8ZR65_CICIN</name>
<organism evidence="1 2">
    <name type="scientific">Cichorium intybus</name>
    <name type="common">Chicory</name>
    <dbReference type="NCBI Taxonomy" id="13427"/>
    <lineage>
        <taxon>Eukaryota</taxon>
        <taxon>Viridiplantae</taxon>
        <taxon>Streptophyta</taxon>
        <taxon>Embryophyta</taxon>
        <taxon>Tracheophyta</taxon>
        <taxon>Spermatophyta</taxon>
        <taxon>Magnoliopsida</taxon>
        <taxon>eudicotyledons</taxon>
        <taxon>Gunneridae</taxon>
        <taxon>Pentapetalae</taxon>
        <taxon>asterids</taxon>
        <taxon>campanulids</taxon>
        <taxon>Asterales</taxon>
        <taxon>Asteraceae</taxon>
        <taxon>Cichorioideae</taxon>
        <taxon>Cichorieae</taxon>
        <taxon>Cichoriinae</taxon>
        <taxon>Cichorium</taxon>
    </lineage>
</organism>
<protein>
    <submittedName>
        <fullName evidence="1">Uncharacterized protein</fullName>
    </submittedName>
</protein>
<reference evidence="1 2" key="2">
    <citation type="journal article" date="2022" name="Mol. Ecol. Resour.">
        <title>The genomes of chicory, endive, great burdock and yacon provide insights into Asteraceae paleo-polyploidization history and plant inulin production.</title>
        <authorList>
            <person name="Fan W."/>
            <person name="Wang S."/>
            <person name="Wang H."/>
            <person name="Wang A."/>
            <person name="Jiang F."/>
            <person name="Liu H."/>
            <person name="Zhao H."/>
            <person name="Xu D."/>
            <person name="Zhang Y."/>
        </authorList>
    </citation>
    <scope>NUCLEOTIDE SEQUENCE [LARGE SCALE GENOMIC DNA]</scope>
    <source>
        <strain evidence="2">cv. Punajuju</strain>
        <tissue evidence="1">Leaves</tissue>
    </source>
</reference>
<dbReference type="EMBL" id="CM042016">
    <property type="protein sequence ID" value="KAI3700307.1"/>
    <property type="molecule type" value="Genomic_DNA"/>
</dbReference>
<proteinExistence type="predicted"/>
<keyword evidence="2" id="KW-1185">Reference proteome</keyword>
<evidence type="ECO:0000313" key="1">
    <source>
        <dbReference type="EMBL" id="KAI3700307.1"/>
    </source>
</evidence>
<comment type="caution">
    <text evidence="1">The sequence shown here is derived from an EMBL/GenBank/DDBJ whole genome shotgun (WGS) entry which is preliminary data.</text>
</comment>